<dbReference type="InterPro" id="IPR010989">
    <property type="entry name" value="SNARE"/>
</dbReference>
<keyword evidence="4" id="KW-0653">Protein transport</keyword>
<dbReference type="GO" id="GO:0016020">
    <property type="term" value="C:membrane"/>
    <property type="evidence" value="ECO:0007669"/>
    <property type="project" value="InterPro"/>
</dbReference>
<feature type="domain" description="Syntaxin 6/10/61 N-terminal" evidence="10">
    <location>
        <begin position="11"/>
        <end position="115"/>
    </location>
</feature>
<protein>
    <recommendedName>
        <fullName evidence="10">Syntaxin 6/10/61 N-terminal domain-containing protein</fullName>
    </recommendedName>
</protein>
<accession>D8RJU2</accession>
<reference evidence="11 12" key="1">
    <citation type="journal article" date="2011" name="Science">
        <title>The Selaginella genome identifies genetic changes associated with the evolution of vascular plants.</title>
        <authorList>
            <person name="Banks J.A."/>
            <person name="Nishiyama T."/>
            <person name="Hasebe M."/>
            <person name="Bowman J.L."/>
            <person name="Gribskov M."/>
            <person name="dePamphilis C."/>
            <person name="Albert V.A."/>
            <person name="Aono N."/>
            <person name="Aoyama T."/>
            <person name="Ambrose B.A."/>
            <person name="Ashton N.W."/>
            <person name="Axtell M.J."/>
            <person name="Barker E."/>
            <person name="Barker M.S."/>
            <person name="Bennetzen J.L."/>
            <person name="Bonawitz N.D."/>
            <person name="Chapple C."/>
            <person name="Cheng C."/>
            <person name="Correa L.G."/>
            <person name="Dacre M."/>
            <person name="DeBarry J."/>
            <person name="Dreyer I."/>
            <person name="Elias M."/>
            <person name="Engstrom E.M."/>
            <person name="Estelle M."/>
            <person name="Feng L."/>
            <person name="Finet C."/>
            <person name="Floyd S.K."/>
            <person name="Frommer W.B."/>
            <person name="Fujita T."/>
            <person name="Gramzow L."/>
            <person name="Gutensohn M."/>
            <person name="Harholt J."/>
            <person name="Hattori M."/>
            <person name="Heyl A."/>
            <person name="Hirai T."/>
            <person name="Hiwatashi Y."/>
            <person name="Ishikawa M."/>
            <person name="Iwata M."/>
            <person name="Karol K.G."/>
            <person name="Koehler B."/>
            <person name="Kolukisaoglu U."/>
            <person name="Kubo M."/>
            <person name="Kurata T."/>
            <person name="Lalonde S."/>
            <person name="Li K."/>
            <person name="Li Y."/>
            <person name="Litt A."/>
            <person name="Lyons E."/>
            <person name="Manning G."/>
            <person name="Maruyama T."/>
            <person name="Michael T.P."/>
            <person name="Mikami K."/>
            <person name="Miyazaki S."/>
            <person name="Morinaga S."/>
            <person name="Murata T."/>
            <person name="Mueller-Roeber B."/>
            <person name="Nelson D.R."/>
            <person name="Obara M."/>
            <person name="Oguri Y."/>
            <person name="Olmstead R.G."/>
            <person name="Onodera N."/>
            <person name="Petersen B.L."/>
            <person name="Pils B."/>
            <person name="Prigge M."/>
            <person name="Rensing S.A."/>
            <person name="Riano-Pachon D.M."/>
            <person name="Roberts A.W."/>
            <person name="Sato Y."/>
            <person name="Scheller H.V."/>
            <person name="Schulz B."/>
            <person name="Schulz C."/>
            <person name="Shakirov E.V."/>
            <person name="Shibagaki N."/>
            <person name="Shinohara N."/>
            <person name="Shippen D.E."/>
            <person name="Soerensen I."/>
            <person name="Sotooka R."/>
            <person name="Sugimoto N."/>
            <person name="Sugita M."/>
            <person name="Sumikawa N."/>
            <person name="Tanurdzic M."/>
            <person name="Theissen G."/>
            <person name="Ulvskov P."/>
            <person name="Wakazuki S."/>
            <person name="Weng J.K."/>
            <person name="Willats W.W."/>
            <person name="Wipf D."/>
            <person name="Wolf P.G."/>
            <person name="Yang L."/>
            <person name="Zimmer A.D."/>
            <person name="Zhu Q."/>
            <person name="Mitros T."/>
            <person name="Hellsten U."/>
            <person name="Loque D."/>
            <person name="Otillar R."/>
            <person name="Salamov A."/>
            <person name="Schmutz J."/>
            <person name="Shapiro H."/>
            <person name="Lindquist E."/>
            <person name="Lucas S."/>
            <person name="Rokhsar D."/>
            <person name="Grigoriev I.V."/>
        </authorList>
    </citation>
    <scope>NUCLEOTIDE SEQUENCE [LARGE SCALE GENOMIC DNA]</scope>
</reference>
<keyword evidence="5 9" id="KW-1133">Transmembrane helix</keyword>
<evidence type="ECO:0000256" key="6">
    <source>
        <dbReference type="ARBA" id="ARBA00023034"/>
    </source>
</evidence>
<dbReference type="KEGG" id="smo:SELMODRAFT_412031"/>
<dbReference type="FunFam" id="1.20.58.90:FF:000004">
    <property type="entry name" value="Syntaxin 10"/>
    <property type="match status" value="1"/>
</dbReference>
<evidence type="ECO:0000256" key="3">
    <source>
        <dbReference type="ARBA" id="ARBA00022692"/>
    </source>
</evidence>
<dbReference type="Gramene" id="EFJ27965">
    <property type="protein sequence ID" value="EFJ27965"/>
    <property type="gene ID" value="SELMODRAFT_412031"/>
</dbReference>
<keyword evidence="6" id="KW-0333">Golgi apparatus</keyword>
<comment type="similarity">
    <text evidence="1">Belongs to the syntaxin family.</text>
</comment>
<feature type="transmembrane region" description="Helical" evidence="9">
    <location>
        <begin position="267"/>
        <end position="287"/>
    </location>
</feature>
<name>D8RJU2_SELML</name>
<evidence type="ECO:0000256" key="8">
    <source>
        <dbReference type="ARBA" id="ARBA00037801"/>
    </source>
</evidence>
<dbReference type="FunCoup" id="D8RJU2">
    <property type="interactions" value="1075"/>
</dbReference>
<evidence type="ECO:0000313" key="12">
    <source>
        <dbReference type="Proteomes" id="UP000001514"/>
    </source>
</evidence>
<evidence type="ECO:0000256" key="9">
    <source>
        <dbReference type="SAM" id="Phobius"/>
    </source>
</evidence>
<organism evidence="12">
    <name type="scientific">Selaginella moellendorffii</name>
    <name type="common">Spikemoss</name>
    <dbReference type="NCBI Taxonomy" id="88036"/>
    <lineage>
        <taxon>Eukaryota</taxon>
        <taxon>Viridiplantae</taxon>
        <taxon>Streptophyta</taxon>
        <taxon>Embryophyta</taxon>
        <taxon>Tracheophyta</taxon>
        <taxon>Lycopodiopsida</taxon>
        <taxon>Selaginellales</taxon>
        <taxon>Selaginellaceae</taxon>
        <taxon>Selaginella</taxon>
    </lineage>
</organism>
<dbReference type="PANTHER" id="PTHR34949:SF2">
    <property type="entry name" value="OS05G0443700 PROTEIN"/>
    <property type="match status" value="1"/>
</dbReference>
<evidence type="ECO:0000313" key="11">
    <source>
        <dbReference type="EMBL" id="EFJ27965.1"/>
    </source>
</evidence>
<evidence type="ECO:0000256" key="5">
    <source>
        <dbReference type="ARBA" id="ARBA00022989"/>
    </source>
</evidence>
<keyword evidence="7 9" id="KW-0472">Membrane</keyword>
<evidence type="ECO:0000256" key="4">
    <source>
        <dbReference type="ARBA" id="ARBA00022927"/>
    </source>
</evidence>
<sequence>MASNLSFWELDPFFPAAEEVQNSTDRMESIYRAWKYTQGVAQETPEDSSIIAAVKANKRDLITALDTVRWQLEEFARAVKVATNAAAERVYLGEDAKSRHTQFVNAIQSQVCNMEKEIGDCLEKKKLKYASIGEADSKCLALFLSGSDDVDSSSPTAIAVQEREVEQGNDNDVLLDSLPTGILFWRARDHQSKMQMSASVLKRWKDGDAGFLDRAEECMSALKNRCLGRNNGRKQSSGSPRLLGLLGDHSGAVIQRRFLRASEVGDAAKIGFGALVVIGLMGLYFWFLSTLVPLDHQPVPGSFLN</sequence>
<keyword evidence="3 9" id="KW-0812">Transmembrane</keyword>
<dbReference type="Proteomes" id="UP000001514">
    <property type="component" value="Unassembled WGS sequence"/>
</dbReference>
<dbReference type="CDD" id="cd21442">
    <property type="entry name" value="SNARE_NTD_STX6-like"/>
    <property type="match status" value="1"/>
</dbReference>
<gene>
    <name evidence="11" type="ORF">SELMODRAFT_412031</name>
</gene>
<dbReference type="GO" id="GO:0015031">
    <property type="term" value="P:protein transport"/>
    <property type="evidence" value="ECO:0007669"/>
    <property type="project" value="UniProtKB-KW"/>
</dbReference>
<dbReference type="Pfam" id="PF09177">
    <property type="entry name" value="STX6_10_61_N"/>
    <property type="match status" value="1"/>
</dbReference>
<dbReference type="HOGENOM" id="CLU_062107_0_0_1"/>
<dbReference type="GO" id="GO:0005794">
    <property type="term" value="C:Golgi apparatus"/>
    <property type="evidence" value="ECO:0007669"/>
    <property type="project" value="UniProtKB-SubCell"/>
</dbReference>
<evidence type="ECO:0000259" key="10">
    <source>
        <dbReference type="Pfam" id="PF09177"/>
    </source>
</evidence>
<evidence type="ECO:0000256" key="2">
    <source>
        <dbReference type="ARBA" id="ARBA00022448"/>
    </source>
</evidence>
<keyword evidence="12" id="KW-1185">Reference proteome</keyword>
<dbReference type="EMBL" id="GL377581">
    <property type="protein sequence ID" value="EFJ27965.1"/>
    <property type="molecule type" value="Genomic_DNA"/>
</dbReference>
<proteinExistence type="inferred from homology"/>
<evidence type="ECO:0000256" key="7">
    <source>
        <dbReference type="ARBA" id="ARBA00023136"/>
    </source>
</evidence>
<comment type="subcellular location">
    <subcellularLocation>
        <location evidence="8">Golgi apparatus</location>
        <location evidence="8">trans-Golgi network membrane</location>
        <topology evidence="8">Single-pass type IV membrane protein</topology>
    </subcellularLocation>
</comment>
<keyword evidence="2" id="KW-0813">Transport</keyword>
<dbReference type="GO" id="GO:0048193">
    <property type="term" value="P:Golgi vesicle transport"/>
    <property type="evidence" value="ECO:0007669"/>
    <property type="project" value="InterPro"/>
</dbReference>
<dbReference type="Gene3D" id="1.20.58.90">
    <property type="match status" value="1"/>
</dbReference>
<dbReference type="AlphaFoldDB" id="D8RJU2"/>
<dbReference type="PANTHER" id="PTHR34949">
    <property type="entry name" value="OS05G0443700 PROTEIN"/>
    <property type="match status" value="1"/>
</dbReference>
<dbReference type="eggNOG" id="ENOG502QPTF">
    <property type="taxonomic scope" value="Eukaryota"/>
</dbReference>
<dbReference type="SUPFAM" id="SSF47661">
    <property type="entry name" value="t-snare proteins"/>
    <property type="match status" value="1"/>
</dbReference>
<dbReference type="InterPro" id="IPR015260">
    <property type="entry name" value="Syntaxin-6/10/61_N"/>
</dbReference>
<dbReference type="InParanoid" id="D8RJU2"/>
<evidence type="ECO:0000256" key="1">
    <source>
        <dbReference type="ARBA" id="ARBA00009063"/>
    </source>
</evidence>